<feature type="region of interest" description="Disordered" evidence="1">
    <location>
        <begin position="108"/>
        <end position="127"/>
    </location>
</feature>
<comment type="caution">
    <text evidence="2">The sequence shown here is derived from an EMBL/GenBank/DDBJ whole genome shotgun (WGS) entry which is preliminary data.</text>
</comment>
<accession>A0ABV0DTK4</accession>
<gene>
    <name evidence="2" type="ORF">VOI32_05775</name>
</gene>
<feature type="compositionally biased region" description="Basic residues" evidence="1">
    <location>
        <begin position="109"/>
        <end position="120"/>
    </location>
</feature>
<evidence type="ECO:0000313" key="3">
    <source>
        <dbReference type="Proteomes" id="UP001462961"/>
    </source>
</evidence>
<evidence type="ECO:0000313" key="2">
    <source>
        <dbReference type="EMBL" id="MEO1753436.1"/>
    </source>
</evidence>
<dbReference type="EMBL" id="JAYLVJ010000005">
    <property type="protein sequence ID" value="MEO1753436.1"/>
    <property type="molecule type" value="Genomic_DNA"/>
</dbReference>
<protein>
    <submittedName>
        <fullName evidence="2">Uncharacterized protein</fullName>
    </submittedName>
</protein>
<reference evidence="2 3" key="1">
    <citation type="submission" date="2024-01" db="EMBL/GenBank/DDBJ databases">
        <title>The diversity of rhizobia nodulating Mimosa spp. in eleven states of Brazil covering several biomes is determined by host plant, location, and edaphic factors.</title>
        <authorList>
            <person name="Rouws L."/>
            <person name="Barauna A."/>
            <person name="Beukes C."/>
            <person name="De Faria S.M."/>
            <person name="Gross E."/>
            <person name="Dos Reis Junior F.B."/>
            <person name="Simon M."/>
            <person name="Maluk M."/>
            <person name="Odee D.W."/>
            <person name="Kenicer G."/>
            <person name="Young J.P.W."/>
            <person name="Reis V.M."/>
            <person name="Zilli J."/>
            <person name="James E.K."/>
        </authorList>
    </citation>
    <scope>NUCLEOTIDE SEQUENCE [LARGE SCALE GENOMIC DNA]</scope>
    <source>
        <strain evidence="2 3">JHI1651</strain>
    </source>
</reference>
<keyword evidence="3" id="KW-1185">Reference proteome</keyword>
<evidence type="ECO:0000256" key="1">
    <source>
        <dbReference type="SAM" id="MobiDB-lite"/>
    </source>
</evidence>
<proteinExistence type="predicted"/>
<organism evidence="2 3">
    <name type="scientific">Paraburkholderia caribensis</name>
    <dbReference type="NCBI Taxonomy" id="75105"/>
    <lineage>
        <taxon>Bacteria</taxon>
        <taxon>Pseudomonadati</taxon>
        <taxon>Pseudomonadota</taxon>
        <taxon>Betaproteobacteria</taxon>
        <taxon>Burkholderiales</taxon>
        <taxon>Burkholderiaceae</taxon>
        <taxon>Paraburkholderia</taxon>
    </lineage>
</organism>
<sequence length="127" mass="14130">MNEPHKTTVGVWLHERARDVIKAEGWDSHAESVLIPHWQRFADFVIGRGETPGSVTDIGEDTLVEFSRHCDVDGAVRFQEASLALGVVRLILLRSGYDREALAALSAPRRAKRAKRKRKAPGTTKTS</sequence>
<dbReference type="Proteomes" id="UP001462961">
    <property type="component" value="Unassembled WGS sequence"/>
</dbReference>
<name>A0ABV0DTK4_9BURK</name>
<dbReference type="RefSeq" id="WP_252670883.1">
    <property type="nucleotide sequence ID" value="NZ_JAKUCO010000005.1"/>
</dbReference>